<dbReference type="OrthoDB" id="9799092at2"/>
<keyword evidence="6" id="KW-1185">Reference proteome</keyword>
<sequence>MAAWVRTGPMAGRQPRTAAGLNGGRADGRPGTPAGTVAGPRRVRQGRPALRRTFPPQMTARHGRKHGTRGQRTLGGESGVGETVVVRQAGPEDIAAAAEIWYASHLARRGGRALPKERHDLAHERMAAPDGLLLIAEEFGTPDGPEPGGSQAGGPHAAGSHAAGPGPGHAVPPPVVGSVLGEPGREDDGAGPPVPGLLHIALVSVHPDRWGQHVGRLLLEALLDRAPALGYRHAQLWAHADNTRANRLYRATGFRRTGRAHIDQWGEFVVHYQRSVQDHPSG</sequence>
<feature type="region of interest" description="Disordered" evidence="3">
    <location>
        <begin position="1"/>
        <end position="77"/>
    </location>
</feature>
<organism evidence="5 6">
    <name type="scientific">Peterkaempfera bronchialis</name>
    <dbReference type="NCBI Taxonomy" id="2126346"/>
    <lineage>
        <taxon>Bacteria</taxon>
        <taxon>Bacillati</taxon>
        <taxon>Actinomycetota</taxon>
        <taxon>Actinomycetes</taxon>
        <taxon>Kitasatosporales</taxon>
        <taxon>Streptomycetaceae</taxon>
        <taxon>Peterkaempfera</taxon>
    </lineage>
</organism>
<dbReference type="PANTHER" id="PTHR43877">
    <property type="entry name" value="AMINOALKYLPHOSPHONATE N-ACETYLTRANSFERASE-RELATED-RELATED"/>
    <property type="match status" value="1"/>
</dbReference>
<evidence type="ECO:0000313" key="5">
    <source>
        <dbReference type="EMBL" id="AXI78090.1"/>
    </source>
</evidence>
<dbReference type="EMBL" id="CP031264">
    <property type="protein sequence ID" value="AXI78090.1"/>
    <property type="molecule type" value="Genomic_DNA"/>
</dbReference>
<dbReference type="InterPro" id="IPR000182">
    <property type="entry name" value="GNAT_dom"/>
</dbReference>
<gene>
    <name evidence="5" type="ORF">C7M71_012190</name>
</gene>
<dbReference type="Pfam" id="PF00583">
    <property type="entry name" value="Acetyltransf_1"/>
    <property type="match status" value="1"/>
</dbReference>
<feature type="compositionally biased region" description="Low complexity" evidence="3">
    <location>
        <begin position="153"/>
        <end position="164"/>
    </location>
</feature>
<reference evidence="6" key="1">
    <citation type="submission" date="2018-07" db="EMBL/GenBank/DDBJ databases">
        <title>Streptacidiphilus bronchialis DSM 106435 chromosome.</title>
        <authorList>
            <person name="Batra D."/>
            <person name="Gulvik C.A."/>
        </authorList>
    </citation>
    <scope>NUCLEOTIDE SEQUENCE [LARGE SCALE GENOMIC DNA]</scope>
    <source>
        <strain evidence="6">DSM 106435</strain>
    </source>
</reference>
<dbReference type="SUPFAM" id="SSF55729">
    <property type="entry name" value="Acyl-CoA N-acyltransferases (Nat)"/>
    <property type="match status" value="1"/>
</dbReference>
<dbReference type="InterPro" id="IPR050832">
    <property type="entry name" value="Bact_Acetyltransf"/>
</dbReference>
<evidence type="ECO:0000313" key="6">
    <source>
        <dbReference type="Proteomes" id="UP000249340"/>
    </source>
</evidence>
<dbReference type="Proteomes" id="UP000249340">
    <property type="component" value="Chromosome"/>
</dbReference>
<feature type="region of interest" description="Disordered" evidence="3">
    <location>
        <begin position="137"/>
        <end position="192"/>
    </location>
</feature>
<dbReference type="PROSITE" id="PS51186">
    <property type="entry name" value="GNAT"/>
    <property type="match status" value="1"/>
</dbReference>
<dbReference type="Gene3D" id="3.40.630.30">
    <property type="match status" value="1"/>
</dbReference>
<protein>
    <submittedName>
        <fullName evidence="5">GNAT family N-acetyltransferase</fullName>
    </submittedName>
</protein>
<evidence type="ECO:0000259" key="4">
    <source>
        <dbReference type="PROSITE" id="PS51186"/>
    </source>
</evidence>
<accession>A0A345SWI5</accession>
<dbReference type="InterPro" id="IPR016181">
    <property type="entry name" value="Acyl_CoA_acyltransferase"/>
</dbReference>
<dbReference type="AlphaFoldDB" id="A0A345SWI5"/>
<keyword evidence="2" id="KW-0012">Acyltransferase</keyword>
<dbReference type="GO" id="GO:0016747">
    <property type="term" value="F:acyltransferase activity, transferring groups other than amino-acyl groups"/>
    <property type="evidence" value="ECO:0007669"/>
    <property type="project" value="InterPro"/>
</dbReference>
<evidence type="ECO:0000256" key="1">
    <source>
        <dbReference type="ARBA" id="ARBA00022679"/>
    </source>
</evidence>
<evidence type="ECO:0000256" key="2">
    <source>
        <dbReference type="ARBA" id="ARBA00023315"/>
    </source>
</evidence>
<name>A0A345SWI5_9ACTN</name>
<dbReference type="KEGG" id="stri:C7M71_012190"/>
<keyword evidence="1 5" id="KW-0808">Transferase</keyword>
<proteinExistence type="predicted"/>
<dbReference type="CDD" id="cd04301">
    <property type="entry name" value="NAT_SF"/>
    <property type="match status" value="1"/>
</dbReference>
<feature type="domain" description="N-acetyltransferase" evidence="4">
    <location>
        <begin position="84"/>
        <end position="277"/>
    </location>
</feature>
<evidence type="ECO:0000256" key="3">
    <source>
        <dbReference type="SAM" id="MobiDB-lite"/>
    </source>
</evidence>